<sequence>MGHDIYGVNQNHQQVAYARFHMFNDVAHNLYQLLDSEECDGGVSGIGVQKTFSKEQIKQALDQYSQHYGHLSKQSLDMDYEQINQFLHDCLSSAEQDGSVTVCFA</sequence>
<name>A0ABV2KT43_9BACI</name>
<dbReference type="EMBL" id="JBEPMX010000002">
    <property type="protein sequence ID" value="MET3682554.1"/>
    <property type="molecule type" value="Genomic_DNA"/>
</dbReference>
<evidence type="ECO:0000313" key="2">
    <source>
        <dbReference type="Proteomes" id="UP001549167"/>
    </source>
</evidence>
<keyword evidence="2" id="KW-1185">Reference proteome</keyword>
<evidence type="ECO:0000313" key="1">
    <source>
        <dbReference type="EMBL" id="MET3682554.1"/>
    </source>
</evidence>
<organism evidence="1 2">
    <name type="scientific">Alkalibacillus flavidus</name>
    <dbReference type="NCBI Taxonomy" id="546021"/>
    <lineage>
        <taxon>Bacteria</taxon>
        <taxon>Bacillati</taxon>
        <taxon>Bacillota</taxon>
        <taxon>Bacilli</taxon>
        <taxon>Bacillales</taxon>
        <taxon>Bacillaceae</taxon>
        <taxon>Alkalibacillus</taxon>
    </lineage>
</organism>
<dbReference type="RefSeq" id="WP_354219171.1">
    <property type="nucleotide sequence ID" value="NZ_JBEPMX010000002.1"/>
</dbReference>
<gene>
    <name evidence="1" type="ORF">ABID56_000635</name>
</gene>
<accession>A0ABV2KT43</accession>
<proteinExistence type="predicted"/>
<comment type="caution">
    <text evidence="1">The sequence shown here is derived from an EMBL/GenBank/DDBJ whole genome shotgun (WGS) entry which is preliminary data.</text>
</comment>
<dbReference type="Proteomes" id="UP001549167">
    <property type="component" value="Unassembled WGS sequence"/>
</dbReference>
<protein>
    <submittedName>
        <fullName evidence="1">Uncharacterized protein</fullName>
    </submittedName>
</protein>
<reference evidence="1 2" key="1">
    <citation type="submission" date="2024-06" db="EMBL/GenBank/DDBJ databases">
        <title>Genomic Encyclopedia of Type Strains, Phase IV (KMG-IV): sequencing the most valuable type-strain genomes for metagenomic binning, comparative biology and taxonomic classification.</title>
        <authorList>
            <person name="Goeker M."/>
        </authorList>
    </citation>
    <scope>NUCLEOTIDE SEQUENCE [LARGE SCALE GENOMIC DNA]</scope>
    <source>
        <strain evidence="1 2">DSM 23520</strain>
    </source>
</reference>